<evidence type="ECO:0000256" key="9">
    <source>
        <dbReference type="RuleBase" id="RU365022"/>
    </source>
</evidence>
<keyword evidence="2 9" id="KW-0479">Metal-binding</keyword>
<dbReference type="NCBIfam" id="TIGR00372">
    <property type="entry name" value="cas4"/>
    <property type="match status" value="1"/>
</dbReference>
<comment type="similarity">
    <text evidence="9">Belongs to the CRISPR-associated exonuclease Cas4 family.</text>
</comment>
<comment type="cofactor">
    <cofactor evidence="9">
        <name>iron-sulfur cluster</name>
        <dbReference type="ChEBI" id="CHEBI:30408"/>
    </cofactor>
</comment>
<evidence type="ECO:0000256" key="1">
    <source>
        <dbReference type="ARBA" id="ARBA00022722"/>
    </source>
</evidence>
<evidence type="ECO:0000256" key="2">
    <source>
        <dbReference type="ARBA" id="ARBA00022723"/>
    </source>
</evidence>
<keyword evidence="12" id="KW-1185">Reference proteome</keyword>
<evidence type="ECO:0000256" key="8">
    <source>
        <dbReference type="ARBA" id="ARBA00023211"/>
    </source>
</evidence>
<dbReference type="InterPro" id="IPR022765">
    <property type="entry name" value="Dna2/Cas4_DUF83"/>
</dbReference>
<dbReference type="EC" id="3.1.12.1" evidence="9"/>
<dbReference type="InterPro" id="IPR011604">
    <property type="entry name" value="PDDEXK-like_dom_sf"/>
</dbReference>
<dbReference type="RefSeq" id="WP_235600436.1">
    <property type="nucleotide sequence ID" value="NZ_CP134501.1"/>
</dbReference>
<dbReference type="InterPro" id="IPR013343">
    <property type="entry name" value="CRISPR-assoc_prot_Cas4"/>
</dbReference>
<name>A0ABY9W9H7_9BACI</name>
<keyword evidence="6 9" id="KW-0411">Iron-sulfur</keyword>
<evidence type="ECO:0000313" key="11">
    <source>
        <dbReference type="EMBL" id="WNF32787.1"/>
    </source>
</evidence>
<dbReference type="Proteomes" id="UP001303701">
    <property type="component" value="Chromosome"/>
</dbReference>
<keyword evidence="4 9" id="KW-0269">Exonuclease</keyword>
<evidence type="ECO:0000256" key="7">
    <source>
        <dbReference type="ARBA" id="ARBA00023118"/>
    </source>
</evidence>
<accession>A0ABY9W9H7</accession>
<keyword evidence="5 9" id="KW-0408">Iron</keyword>
<dbReference type="EMBL" id="CP134501">
    <property type="protein sequence ID" value="WNF32787.1"/>
    <property type="molecule type" value="Genomic_DNA"/>
</dbReference>
<protein>
    <recommendedName>
        <fullName evidence="9">CRISPR-associated exonuclease Cas4</fullName>
        <ecNumber evidence="9">3.1.12.1</ecNumber>
    </recommendedName>
</protein>
<keyword evidence="3 9" id="KW-0378">Hydrolase</keyword>
<evidence type="ECO:0000256" key="6">
    <source>
        <dbReference type="ARBA" id="ARBA00023014"/>
    </source>
</evidence>
<evidence type="ECO:0000256" key="3">
    <source>
        <dbReference type="ARBA" id="ARBA00022801"/>
    </source>
</evidence>
<evidence type="ECO:0000313" key="12">
    <source>
        <dbReference type="Proteomes" id="UP001303701"/>
    </source>
</evidence>
<sequence length="166" mass="19874">MRLDIQGIKVHYYFVCKRKLWLFSKGIQLESEHEKVAIGQLLHEHSYKRVQMKEKMVDDVIKLDLVDDDYVREVKMSSKMEKADRMQLLYYLYYLKQMGIEKKGKLHYPKEKRTEEIELTSENEVEIEKLIKAINAIQYQPTAPKVKRLPYCSSCAYYSFCFAQEE</sequence>
<keyword evidence="8 9" id="KW-0464">Manganese</keyword>
<evidence type="ECO:0000259" key="10">
    <source>
        <dbReference type="Pfam" id="PF01930"/>
    </source>
</evidence>
<feature type="domain" description="DUF83" evidence="10">
    <location>
        <begin position="6"/>
        <end position="162"/>
    </location>
</feature>
<comment type="cofactor">
    <cofactor evidence="9">
        <name>Mg(2+)</name>
        <dbReference type="ChEBI" id="CHEBI:18420"/>
    </cofactor>
    <cofactor evidence="9">
        <name>Mn(2+)</name>
        <dbReference type="ChEBI" id="CHEBI:29035"/>
    </cofactor>
    <text evidence="9">Mg(2+) or Mn(2+) required for ssDNA cleavage activity.</text>
</comment>
<dbReference type="Gene3D" id="3.90.320.10">
    <property type="match status" value="1"/>
</dbReference>
<keyword evidence="1 9" id="KW-0540">Nuclease</keyword>
<dbReference type="GeneID" id="301127573"/>
<dbReference type="Pfam" id="PF01930">
    <property type="entry name" value="Cas_Cas4"/>
    <property type="match status" value="1"/>
</dbReference>
<reference evidence="11 12" key="1">
    <citation type="submission" date="2023-09" db="EMBL/GenBank/DDBJ databases">
        <title>Different Types of Thermotolerant Ring-Cleaving Dioxygenases derived from Aeribacillus composti HB-1 applied for multiple aromatic hydrocarbons removal.</title>
        <authorList>
            <person name="Cao L."/>
            <person name="Li M."/>
            <person name="Ma T."/>
        </authorList>
    </citation>
    <scope>NUCLEOTIDE SEQUENCE [LARGE SCALE GENOMIC DNA]</scope>
    <source>
        <strain evidence="11 12">HB-1</strain>
    </source>
</reference>
<evidence type="ECO:0000256" key="5">
    <source>
        <dbReference type="ARBA" id="ARBA00023004"/>
    </source>
</evidence>
<dbReference type="PANTHER" id="PTHR37168">
    <property type="entry name" value="CRISPR-ASSOCIATED EXONUCLEASE CAS4"/>
    <property type="match status" value="1"/>
</dbReference>
<dbReference type="PANTHER" id="PTHR37168:SF1">
    <property type="entry name" value="CRISPR-ASSOCIATED EXONUCLEASE CAS4"/>
    <property type="match status" value="1"/>
</dbReference>
<comment type="function">
    <text evidence="9">CRISPR (clustered regularly interspaced short palindromic repeat) is an adaptive immune system that provides protection against mobile genetic elements (viruses, transposable elements and conjugative plasmids). CRISPR clusters contain sequences complementary to antecedent mobile elements and target invading nucleic acids. CRISPR clusters are transcribed and processed into CRISPR RNA (crRNA).</text>
</comment>
<proteinExistence type="inferred from homology"/>
<organism evidence="11 12">
    <name type="scientific">Aeribacillus composti</name>
    <dbReference type="NCBI Taxonomy" id="1868734"/>
    <lineage>
        <taxon>Bacteria</taxon>
        <taxon>Bacillati</taxon>
        <taxon>Bacillota</taxon>
        <taxon>Bacilli</taxon>
        <taxon>Bacillales</taxon>
        <taxon>Bacillaceae</taxon>
        <taxon>Aeribacillus</taxon>
    </lineage>
</organism>
<keyword evidence="7 9" id="KW-0051">Antiviral defense</keyword>
<gene>
    <name evidence="11" type="primary">cas4</name>
    <name evidence="11" type="ORF">RI196_16385</name>
</gene>
<evidence type="ECO:0000256" key="4">
    <source>
        <dbReference type="ARBA" id="ARBA00022839"/>
    </source>
</evidence>